<dbReference type="GO" id="GO:0003677">
    <property type="term" value="F:DNA binding"/>
    <property type="evidence" value="ECO:0007669"/>
    <property type="project" value="InterPro"/>
</dbReference>
<evidence type="ECO:0000259" key="1">
    <source>
        <dbReference type="Pfam" id="PF12728"/>
    </source>
</evidence>
<dbReference type="EMBL" id="BMOB01000003">
    <property type="protein sequence ID" value="GGI82748.1"/>
    <property type="molecule type" value="Genomic_DNA"/>
</dbReference>
<dbReference type="InterPro" id="IPR041657">
    <property type="entry name" value="HTH_17"/>
</dbReference>
<name>A0A917JR26_9GAMM</name>
<dbReference type="InterPro" id="IPR009061">
    <property type="entry name" value="DNA-bd_dom_put_sf"/>
</dbReference>
<reference evidence="2" key="2">
    <citation type="submission" date="2020-09" db="EMBL/GenBank/DDBJ databases">
        <authorList>
            <person name="Sun Q."/>
            <person name="Ohkuma M."/>
        </authorList>
    </citation>
    <scope>NUCLEOTIDE SEQUENCE</scope>
    <source>
        <strain evidence="2">JCM 13919</strain>
    </source>
</reference>
<dbReference type="NCBIfam" id="TIGR01764">
    <property type="entry name" value="excise"/>
    <property type="match status" value="1"/>
</dbReference>
<dbReference type="Pfam" id="PF12728">
    <property type="entry name" value="HTH_17"/>
    <property type="match status" value="1"/>
</dbReference>
<protein>
    <submittedName>
        <fullName evidence="2">MerR family transcriptional regulator</fullName>
    </submittedName>
</protein>
<evidence type="ECO:0000313" key="3">
    <source>
        <dbReference type="Proteomes" id="UP000630149"/>
    </source>
</evidence>
<keyword evidence="3" id="KW-1185">Reference proteome</keyword>
<organism evidence="2 3">
    <name type="scientific">Legionella impletisoli</name>
    <dbReference type="NCBI Taxonomy" id="343510"/>
    <lineage>
        <taxon>Bacteria</taxon>
        <taxon>Pseudomonadati</taxon>
        <taxon>Pseudomonadota</taxon>
        <taxon>Gammaproteobacteria</taxon>
        <taxon>Legionellales</taxon>
        <taxon>Legionellaceae</taxon>
        <taxon>Legionella</taxon>
    </lineage>
</organism>
<proteinExistence type="predicted"/>
<gene>
    <name evidence="2" type="ORF">GCM10007966_09190</name>
</gene>
<dbReference type="Proteomes" id="UP000630149">
    <property type="component" value="Unassembled WGS sequence"/>
</dbReference>
<evidence type="ECO:0000313" key="2">
    <source>
        <dbReference type="EMBL" id="GGI82748.1"/>
    </source>
</evidence>
<dbReference type="OrthoDB" id="9800023at2"/>
<dbReference type="AlphaFoldDB" id="A0A917JR26"/>
<feature type="domain" description="Helix-turn-helix" evidence="1">
    <location>
        <begin position="4"/>
        <end position="51"/>
    </location>
</feature>
<dbReference type="InterPro" id="IPR010093">
    <property type="entry name" value="SinI_DNA-bd"/>
</dbReference>
<accession>A0A917JR26</accession>
<dbReference type="SUPFAM" id="SSF46955">
    <property type="entry name" value="Putative DNA-binding domain"/>
    <property type="match status" value="1"/>
</dbReference>
<sequence length="95" mass="10901">MKTLNIQQAAEFLGAHKETIRRMAANKQIPGVKIGRSWIFLEQDLVMHIRNKYSSCDASQGDHRRIKWHSTNEMEFGGLISATKEKEYAKLLGLK</sequence>
<dbReference type="RefSeq" id="WP_131776153.1">
    <property type="nucleotide sequence ID" value="NZ_BMOB01000003.1"/>
</dbReference>
<reference evidence="2" key="1">
    <citation type="journal article" date="2014" name="Int. J. Syst. Evol. Microbiol.">
        <title>Complete genome sequence of Corynebacterium casei LMG S-19264T (=DSM 44701T), isolated from a smear-ripened cheese.</title>
        <authorList>
            <consortium name="US DOE Joint Genome Institute (JGI-PGF)"/>
            <person name="Walter F."/>
            <person name="Albersmeier A."/>
            <person name="Kalinowski J."/>
            <person name="Ruckert C."/>
        </authorList>
    </citation>
    <scope>NUCLEOTIDE SEQUENCE</scope>
    <source>
        <strain evidence="2">JCM 13919</strain>
    </source>
</reference>
<comment type="caution">
    <text evidence="2">The sequence shown here is derived from an EMBL/GenBank/DDBJ whole genome shotgun (WGS) entry which is preliminary data.</text>
</comment>